<sequence>MRFAAVFATGALTRAFALLHRCSVVLLRSAGGLVGPHEAIEQSNVASLADSLAGRHAMPSASYQADGIA</sequence>
<evidence type="ECO:0000313" key="2">
    <source>
        <dbReference type="Proteomes" id="UP000621454"/>
    </source>
</evidence>
<proteinExistence type="predicted"/>
<organism evidence="1 2">
    <name type="scientific">Gordonia jinhuaensis</name>
    <dbReference type="NCBI Taxonomy" id="1517702"/>
    <lineage>
        <taxon>Bacteria</taxon>
        <taxon>Bacillati</taxon>
        <taxon>Actinomycetota</taxon>
        <taxon>Actinomycetes</taxon>
        <taxon>Mycobacteriales</taxon>
        <taxon>Gordoniaceae</taxon>
        <taxon>Gordonia</taxon>
    </lineage>
</organism>
<reference evidence="1" key="2">
    <citation type="submission" date="2020-09" db="EMBL/GenBank/DDBJ databases">
        <authorList>
            <person name="Sun Q."/>
            <person name="Zhou Y."/>
        </authorList>
    </citation>
    <scope>NUCLEOTIDE SEQUENCE</scope>
    <source>
        <strain evidence="1">CGMCC 1.12827</strain>
    </source>
</reference>
<dbReference type="EMBL" id="BMGC01000005">
    <property type="protein sequence ID" value="GGB24639.1"/>
    <property type="molecule type" value="Genomic_DNA"/>
</dbReference>
<comment type="caution">
    <text evidence="1">The sequence shown here is derived from an EMBL/GenBank/DDBJ whole genome shotgun (WGS) entry which is preliminary data.</text>
</comment>
<name>A0A916WQD7_9ACTN</name>
<dbReference type="AlphaFoldDB" id="A0A916WQD7"/>
<keyword evidence="2" id="KW-1185">Reference proteome</keyword>
<evidence type="ECO:0000313" key="1">
    <source>
        <dbReference type="EMBL" id="GGB24639.1"/>
    </source>
</evidence>
<dbReference type="Proteomes" id="UP000621454">
    <property type="component" value="Unassembled WGS sequence"/>
</dbReference>
<reference evidence="1" key="1">
    <citation type="journal article" date="2014" name="Int. J. Syst. Evol. Microbiol.">
        <title>Complete genome sequence of Corynebacterium casei LMG S-19264T (=DSM 44701T), isolated from a smear-ripened cheese.</title>
        <authorList>
            <consortium name="US DOE Joint Genome Institute (JGI-PGF)"/>
            <person name="Walter F."/>
            <person name="Albersmeier A."/>
            <person name="Kalinowski J."/>
            <person name="Ruckert C."/>
        </authorList>
    </citation>
    <scope>NUCLEOTIDE SEQUENCE</scope>
    <source>
        <strain evidence="1">CGMCC 1.12827</strain>
    </source>
</reference>
<gene>
    <name evidence="1" type="ORF">GCM10011489_11080</name>
</gene>
<accession>A0A916WQD7</accession>
<protein>
    <submittedName>
        <fullName evidence="1">Uncharacterized protein</fullName>
    </submittedName>
</protein>